<dbReference type="EMBL" id="JBBWRZ010000001">
    <property type="protein sequence ID" value="KAK8246264.1"/>
    <property type="molecule type" value="Genomic_DNA"/>
</dbReference>
<proteinExistence type="predicted"/>
<gene>
    <name evidence="1" type="ORF">HDK90DRAFT_6596</name>
</gene>
<organism evidence="1 2">
    <name type="scientific">Phyllosticta capitalensis</name>
    <dbReference type="NCBI Taxonomy" id="121624"/>
    <lineage>
        <taxon>Eukaryota</taxon>
        <taxon>Fungi</taxon>
        <taxon>Dikarya</taxon>
        <taxon>Ascomycota</taxon>
        <taxon>Pezizomycotina</taxon>
        <taxon>Dothideomycetes</taxon>
        <taxon>Dothideomycetes incertae sedis</taxon>
        <taxon>Botryosphaeriales</taxon>
        <taxon>Phyllostictaceae</taxon>
        <taxon>Phyllosticta</taxon>
    </lineage>
</organism>
<comment type="caution">
    <text evidence="1">The sequence shown here is derived from an EMBL/GenBank/DDBJ whole genome shotgun (WGS) entry which is preliminary data.</text>
</comment>
<evidence type="ECO:0000313" key="2">
    <source>
        <dbReference type="Proteomes" id="UP001492380"/>
    </source>
</evidence>
<sequence length="170" mass="18950">MALPPLDSIPRHHPDCCLSLSTTFLSTLLDLVSADDCLALSIGSGSGLFEAQLQARAPKICVEGVEVESSINKYLPEESTWNVDGTWDLCPRAQVAHAWIFVYPREPGLIKRYMDMYADGGVKIVVWLGPRLDWEDYEGCFNHDGFEPAEIIEDSGLVPYEMMAVARRKT</sequence>
<dbReference type="Proteomes" id="UP001492380">
    <property type="component" value="Unassembled WGS sequence"/>
</dbReference>
<evidence type="ECO:0000313" key="1">
    <source>
        <dbReference type="EMBL" id="KAK8246264.1"/>
    </source>
</evidence>
<name>A0ABR1Z1M0_9PEZI</name>
<keyword evidence="2" id="KW-1185">Reference proteome</keyword>
<reference evidence="1 2" key="1">
    <citation type="submission" date="2024-04" db="EMBL/GenBank/DDBJ databases">
        <title>Phyllosticta paracitricarpa is synonymous to the EU quarantine fungus P. citricarpa based on phylogenomic analyses.</title>
        <authorList>
            <consortium name="Lawrence Berkeley National Laboratory"/>
            <person name="Van Ingen-Buijs V.A."/>
            <person name="Van Westerhoven A.C."/>
            <person name="Haridas S."/>
            <person name="Skiadas P."/>
            <person name="Martin F."/>
            <person name="Groenewald J.Z."/>
            <person name="Crous P.W."/>
            <person name="Seidl M.F."/>
        </authorList>
    </citation>
    <scope>NUCLEOTIDE SEQUENCE [LARGE SCALE GENOMIC DNA]</scope>
    <source>
        <strain evidence="1 2">CBS 123374</strain>
    </source>
</reference>
<accession>A0ABR1Z1M0</accession>
<protein>
    <submittedName>
        <fullName evidence="1">Uncharacterized protein</fullName>
    </submittedName>
</protein>